<comment type="subcellular location">
    <subcellularLocation>
        <location evidence="1">Cell projection</location>
        <location evidence="1">Cilium</location>
    </subcellularLocation>
</comment>
<evidence type="ECO:0000256" key="2">
    <source>
        <dbReference type="ARBA" id="ARBA00023054"/>
    </source>
</evidence>
<dbReference type="Proteomes" id="UP000792457">
    <property type="component" value="Unassembled WGS sequence"/>
</dbReference>
<keyword evidence="5" id="KW-1185">Reference proteome</keyword>
<protein>
    <recommendedName>
        <fullName evidence="6">Intraflagellar transport protein 20</fullName>
    </recommendedName>
</protein>
<dbReference type="PANTHER" id="PTHR31978">
    <property type="entry name" value="INTRAFLAGELLAR TRANSPORT PROTEIN 20 HOMOLOG"/>
    <property type="match status" value="1"/>
</dbReference>
<evidence type="ECO:0000313" key="4">
    <source>
        <dbReference type="EMBL" id="KAG8229929.1"/>
    </source>
</evidence>
<dbReference type="GO" id="GO:0097730">
    <property type="term" value="C:non-motile cilium"/>
    <property type="evidence" value="ECO:0007669"/>
    <property type="project" value="TreeGrafter"/>
</dbReference>
<dbReference type="PANTHER" id="PTHR31978:SF1">
    <property type="entry name" value="INTRAFLAGELLAR TRANSPORT PROTEIN 20 HOMOLOG"/>
    <property type="match status" value="1"/>
</dbReference>
<proteinExistence type="predicted"/>
<dbReference type="GO" id="GO:0005813">
    <property type="term" value="C:centrosome"/>
    <property type="evidence" value="ECO:0007669"/>
    <property type="project" value="TreeGrafter"/>
</dbReference>
<reference evidence="4" key="1">
    <citation type="submission" date="2013-04" db="EMBL/GenBank/DDBJ databases">
        <authorList>
            <person name="Qu J."/>
            <person name="Murali S.C."/>
            <person name="Bandaranaike D."/>
            <person name="Bellair M."/>
            <person name="Blankenburg K."/>
            <person name="Chao H."/>
            <person name="Dinh H."/>
            <person name="Doddapaneni H."/>
            <person name="Downs B."/>
            <person name="Dugan-Rocha S."/>
            <person name="Elkadiri S."/>
            <person name="Gnanaolivu R.D."/>
            <person name="Hernandez B."/>
            <person name="Javaid M."/>
            <person name="Jayaseelan J.C."/>
            <person name="Lee S."/>
            <person name="Li M."/>
            <person name="Ming W."/>
            <person name="Munidasa M."/>
            <person name="Muniz J."/>
            <person name="Nguyen L."/>
            <person name="Ongeri F."/>
            <person name="Osuji N."/>
            <person name="Pu L.-L."/>
            <person name="Puazo M."/>
            <person name="Qu C."/>
            <person name="Quiroz J."/>
            <person name="Raj R."/>
            <person name="Weissenberger G."/>
            <person name="Xin Y."/>
            <person name="Zou X."/>
            <person name="Han Y."/>
            <person name="Richards S."/>
            <person name="Worley K."/>
            <person name="Muzny D."/>
            <person name="Gibbs R."/>
        </authorList>
    </citation>
    <scope>NUCLEOTIDE SEQUENCE</scope>
    <source>
        <strain evidence="4">Sampled in the wild</strain>
    </source>
</reference>
<reference evidence="4" key="2">
    <citation type="submission" date="2017-10" db="EMBL/GenBank/DDBJ databases">
        <title>Ladona fulva Genome sequencing and assembly.</title>
        <authorList>
            <person name="Murali S."/>
            <person name="Richards S."/>
            <person name="Bandaranaike D."/>
            <person name="Bellair M."/>
            <person name="Blankenburg K."/>
            <person name="Chao H."/>
            <person name="Dinh H."/>
            <person name="Doddapaneni H."/>
            <person name="Dugan-Rocha S."/>
            <person name="Elkadiri S."/>
            <person name="Gnanaolivu R."/>
            <person name="Hernandez B."/>
            <person name="Skinner E."/>
            <person name="Javaid M."/>
            <person name="Lee S."/>
            <person name="Li M."/>
            <person name="Ming W."/>
            <person name="Munidasa M."/>
            <person name="Muniz J."/>
            <person name="Nguyen L."/>
            <person name="Hughes D."/>
            <person name="Osuji N."/>
            <person name="Pu L.-L."/>
            <person name="Puazo M."/>
            <person name="Qu C."/>
            <person name="Quiroz J."/>
            <person name="Raj R."/>
            <person name="Weissenberger G."/>
            <person name="Xin Y."/>
            <person name="Zou X."/>
            <person name="Han Y."/>
            <person name="Worley K."/>
            <person name="Muzny D."/>
            <person name="Gibbs R."/>
        </authorList>
    </citation>
    <scope>NUCLEOTIDE SEQUENCE</scope>
    <source>
        <strain evidence="4">Sampled in the wild</strain>
    </source>
</reference>
<evidence type="ECO:0008006" key="6">
    <source>
        <dbReference type="Google" id="ProtNLM"/>
    </source>
</evidence>
<keyword evidence="2" id="KW-0175">Coiled coil</keyword>
<dbReference type="EMBL" id="KZ308453">
    <property type="protein sequence ID" value="KAG8229929.1"/>
    <property type="molecule type" value="Genomic_DNA"/>
</dbReference>
<dbReference type="AlphaFoldDB" id="A0A8K0K7K1"/>
<organism evidence="4 5">
    <name type="scientific">Ladona fulva</name>
    <name type="common">Scarce chaser dragonfly</name>
    <name type="synonym">Libellula fulva</name>
    <dbReference type="NCBI Taxonomy" id="123851"/>
    <lineage>
        <taxon>Eukaryota</taxon>
        <taxon>Metazoa</taxon>
        <taxon>Ecdysozoa</taxon>
        <taxon>Arthropoda</taxon>
        <taxon>Hexapoda</taxon>
        <taxon>Insecta</taxon>
        <taxon>Pterygota</taxon>
        <taxon>Palaeoptera</taxon>
        <taxon>Odonata</taxon>
        <taxon>Epiprocta</taxon>
        <taxon>Anisoptera</taxon>
        <taxon>Libelluloidea</taxon>
        <taxon>Libellulidae</taxon>
        <taxon>Ladona</taxon>
    </lineage>
</organism>
<dbReference type="Pfam" id="PF14931">
    <property type="entry name" value="IFT20"/>
    <property type="match status" value="1"/>
</dbReference>
<dbReference type="InterPro" id="IPR028172">
    <property type="entry name" value="FT20"/>
</dbReference>
<comment type="caution">
    <text evidence="4">The sequence shown here is derived from an EMBL/GenBank/DDBJ whole genome shotgun (WGS) entry which is preliminary data.</text>
</comment>
<dbReference type="GO" id="GO:0005737">
    <property type="term" value="C:cytoplasm"/>
    <property type="evidence" value="ECO:0007669"/>
    <property type="project" value="TreeGrafter"/>
</dbReference>
<dbReference type="GO" id="GO:0036064">
    <property type="term" value="C:ciliary basal body"/>
    <property type="evidence" value="ECO:0007669"/>
    <property type="project" value="TreeGrafter"/>
</dbReference>
<dbReference type="OrthoDB" id="10254896at2759"/>
<sequence length="131" mass="15114">MSEPLSKMGLHFDDLNKLRVVDPSVAIQSNQIKDECKALSSTVLEFDEITGEFLAVIDNVAKELEAEKTRALGIHNMLQSVSRTRELREQHLKVLIKENAMALERLRVQRQALLKMEQERQDLIDLLVYER</sequence>
<keyword evidence="3" id="KW-0966">Cell projection</keyword>
<evidence type="ECO:0000313" key="5">
    <source>
        <dbReference type="Proteomes" id="UP000792457"/>
    </source>
</evidence>
<dbReference type="GO" id="GO:0030990">
    <property type="term" value="C:intraciliary transport particle"/>
    <property type="evidence" value="ECO:0007669"/>
    <property type="project" value="TreeGrafter"/>
</dbReference>
<dbReference type="GO" id="GO:0097546">
    <property type="term" value="C:ciliary base"/>
    <property type="evidence" value="ECO:0007669"/>
    <property type="project" value="TreeGrafter"/>
</dbReference>
<dbReference type="GO" id="GO:0060271">
    <property type="term" value="P:cilium assembly"/>
    <property type="evidence" value="ECO:0007669"/>
    <property type="project" value="TreeGrafter"/>
</dbReference>
<accession>A0A8K0K7K1</accession>
<dbReference type="GO" id="GO:0061512">
    <property type="term" value="P:protein localization to cilium"/>
    <property type="evidence" value="ECO:0007669"/>
    <property type="project" value="TreeGrafter"/>
</dbReference>
<name>A0A8K0K7K1_LADFU</name>
<gene>
    <name evidence="4" type="ORF">J437_LFUL009664</name>
</gene>
<evidence type="ECO:0000256" key="1">
    <source>
        <dbReference type="ARBA" id="ARBA00004138"/>
    </source>
</evidence>
<evidence type="ECO:0000256" key="3">
    <source>
        <dbReference type="ARBA" id="ARBA00023273"/>
    </source>
</evidence>